<feature type="signal peptide" evidence="2">
    <location>
        <begin position="1"/>
        <end position="25"/>
    </location>
</feature>
<dbReference type="AlphaFoldDB" id="A0AAE0XLS5"/>
<organism evidence="3 4">
    <name type="scientific">Podospora appendiculata</name>
    <dbReference type="NCBI Taxonomy" id="314037"/>
    <lineage>
        <taxon>Eukaryota</taxon>
        <taxon>Fungi</taxon>
        <taxon>Dikarya</taxon>
        <taxon>Ascomycota</taxon>
        <taxon>Pezizomycotina</taxon>
        <taxon>Sordariomycetes</taxon>
        <taxon>Sordariomycetidae</taxon>
        <taxon>Sordariales</taxon>
        <taxon>Podosporaceae</taxon>
        <taxon>Podospora</taxon>
    </lineage>
</organism>
<evidence type="ECO:0000313" key="3">
    <source>
        <dbReference type="EMBL" id="KAK3695581.1"/>
    </source>
</evidence>
<feature type="chain" id="PRO_5041939478" evidence="2">
    <location>
        <begin position="26"/>
        <end position="123"/>
    </location>
</feature>
<dbReference type="PROSITE" id="PS51257">
    <property type="entry name" value="PROKAR_LIPOPROTEIN"/>
    <property type="match status" value="1"/>
</dbReference>
<reference evidence="3" key="2">
    <citation type="submission" date="2023-06" db="EMBL/GenBank/DDBJ databases">
        <authorList>
            <consortium name="Lawrence Berkeley National Laboratory"/>
            <person name="Haridas S."/>
            <person name="Hensen N."/>
            <person name="Bonometti L."/>
            <person name="Westerberg I."/>
            <person name="Brannstrom I.O."/>
            <person name="Guillou S."/>
            <person name="Cros-Aarteil S."/>
            <person name="Calhoun S."/>
            <person name="Kuo A."/>
            <person name="Mondo S."/>
            <person name="Pangilinan J."/>
            <person name="Riley R."/>
            <person name="Labutti K."/>
            <person name="Andreopoulos B."/>
            <person name="Lipzen A."/>
            <person name="Chen C."/>
            <person name="Yanf M."/>
            <person name="Daum C."/>
            <person name="Ng V."/>
            <person name="Clum A."/>
            <person name="Steindorff A."/>
            <person name="Ohm R."/>
            <person name="Martin F."/>
            <person name="Silar P."/>
            <person name="Natvig D."/>
            <person name="Lalanne C."/>
            <person name="Gautier V."/>
            <person name="Ament-Velasquez S.L."/>
            <person name="Kruys A."/>
            <person name="Hutchinson M.I."/>
            <person name="Powell A.J."/>
            <person name="Barry K."/>
            <person name="Miller A.N."/>
            <person name="Grigoriev I.V."/>
            <person name="Debuchy R."/>
            <person name="Gladieux P."/>
            <person name="Thoren M.H."/>
            <person name="Johannesson H."/>
        </authorList>
    </citation>
    <scope>NUCLEOTIDE SEQUENCE</scope>
    <source>
        <strain evidence="3">CBS 314.62</strain>
    </source>
</reference>
<dbReference type="EMBL" id="JAULSO010000001">
    <property type="protein sequence ID" value="KAK3695581.1"/>
    <property type="molecule type" value="Genomic_DNA"/>
</dbReference>
<evidence type="ECO:0000256" key="2">
    <source>
        <dbReference type="SAM" id="SignalP"/>
    </source>
</evidence>
<sequence length="123" mass="13412">MIGPGRRPSSTSPLSLLLLLSSCLAARRPVSTEASSHASRTMHFCSQTRGITTRNDHLSRPQVPRDPRYLPSGRDAYQVGAVRDTPHTQPSRYCGIFSWCNLLPQSGVLVPNGKIEAGKIEAD</sequence>
<name>A0AAE0XLS5_9PEZI</name>
<proteinExistence type="predicted"/>
<keyword evidence="2" id="KW-0732">Signal</keyword>
<comment type="caution">
    <text evidence="3">The sequence shown here is derived from an EMBL/GenBank/DDBJ whole genome shotgun (WGS) entry which is preliminary data.</text>
</comment>
<feature type="compositionally biased region" description="Polar residues" evidence="1">
    <location>
        <begin position="32"/>
        <end position="53"/>
    </location>
</feature>
<protein>
    <submittedName>
        <fullName evidence="3">Uncharacterized protein</fullName>
    </submittedName>
</protein>
<reference evidence="3" key="1">
    <citation type="journal article" date="2023" name="Mol. Phylogenet. Evol.">
        <title>Genome-scale phylogeny and comparative genomics of the fungal order Sordariales.</title>
        <authorList>
            <person name="Hensen N."/>
            <person name="Bonometti L."/>
            <person name="Westerberg I."/>
            <person name="Brannstrom I.O."/>
            <person name="Guillou S."/>
            <person name="Cros-Aarteil S."/>
            <person name="Calhoun S."/>
            <person name="Haridas S."/>
            <person name="Kuo A."/>
            <person name="Mondo S."/>
            <person name="Pangilinan J."/>
            <person name="Riley R."/>
            <person name="LaButti K."/>
            <person name="Andreopoulos B."/>
            <person name="Lipzen A."/>
            <person name="Chen C."/>
            <person name="Yan M."/>
            <person name="Daum C."/>
            <person name="Ng V."/>
            <person name="Clum A."/>
            <person name="Steindorff A."/>
            <person name="Ohm R.A."/>
            <person name="Martin F."/>
            <person name="Silar P."/>
            <person name="Natvig D.O."/>
            <person name="Lalanne C."/>
            <person name="Gautier V."/>
            <person name="Ament-Velasquez S.L."/>
            <person name="Kruys A."/>
            <person name="Hutchinson M.I."/>
            <person name="Powell A.J."/>
            <person name="Barry K."/>
            <person name="Miller A.N."/>
            <person name="Grigoriev I.V."/>
            <person name="Debuchy R."/>
            <person name="Gladieux P."/>
            <person name="Hiltunen Thoren M."/>
            <person name="Johannesson H."/>
        </authorList>
    </citation>
    <scope>NUCLEOTIDE SEQUENCE</scope>
    <source>
        <strain evidence="3">CBS 314.62</strain>
    </source>
</reference>
<accession>A0AAE0XLS5</accession>
<dbReference type="Proteomes" id="UP001270362">
    <property type="component" value="Unassembled WGS sequence"/>
</dbReference>
<keyword evidence="4" id="KW-1185">Reference proteome</keyword>
<feature type="compositionally biased region" description="Basic and acidic residues" evidence="1">
    <location>
        <begin position="54"/>
        <end position="68"/>
    </location>
</feature>
<feature type="region of interest" description="Disordered" evidence="1">
    <location>
        <begin position="31"/>
        <end position="74"/>
    </location>
</feature>
<evidence type="ECO:0000313" key="4">
    <source>
        <dbReference type="Proteomes" id="UP001270362"/>
    </source>
</evidence>
<gene>
    <name evidence="3" type="ORF">B0T22DRAFT_455728</name>
</gene>
<evidence type="ECO:0000256" key="1">
    <source>
        <dbReference type="SAM" id="MobiDB-lite"/>
    </source>
</evidence>